<feature type="domain" description="ABC transporter" evidence="4">
    <location>
        <begin position="3"/>
        <end position="237"/>
    </location>
</feature>
<organism evidence="5 6">
    <name type="scientific">Sorangium cellulosum</name>
    <name type="common">Polyangium cellulosum</name>
    <dbReference type="NCBI Taxonomy" id="56"/>
    <lineage>
        <taxon>Bacteria</taxon>
        <taxon>Pseudomonadati</taxon>
        <taxon>Myxococcota</taxon>
        <taxon>Polyangia</taxon>
        <taxon>Polyangiales</taxon>
        <taxon>Polyangiaceae</taxon>
        <taxon>Sorangium</taxon>
    </lineage>
</organism>
<dbReference type="InterPro" id="IPR032823">
    <property type="entry name" value="BCA_ABC_TP_C"/>
</dbReference>
<dbReference type="GO" id="GO:0005886">
    <property type="term" value="C:plasma membrane"/>
    <property type="evidence" value="ECO:0007669"/>
    <property type="project" value="TreeGrafter"/>
</dbReference>
<dbReference type="Pfam" id="PF12399">
    <property type="entry name" value="BCA_ABC_TP_C"/>
    <property type="match status" value="1"/>
</dbReference>
<dbReference type="InterPro" id="IPR051120">
    <property type="entry name" value="ABC_AA/LPS_Transport"/>
</dbReference>
<dbReference type="PROSITE" id="PS50893">
    <property type="entry name" value="ABC_TRANSPORTER_2"/>
    <property type="match status" value="1"/>
</dbReference>
<dbReference type="AlphaFoldDB" id="A0A2L0EZ38"/>
<proteinExistence type="predicted"/>
<dbReference type="EMBL" id="CP012673">
    <property type="protein sequence ID" value="AUX44574.1"/>
    <property type="molecule type" value="Genomic_DNA"/>
</dbReference>
<evidence type="ECO:0000256" key="2">
    <source>
        <dbReference type="ARBA" id="ARBA00022741"/>
    </source>
</evidence>
<dbReference type="CDD" id="cd03219">
    <property type="entry name" value="ABC_Mj1267_LivG_branched"/>
    <property type="match status" value="1"/>
</dbReference>
<dbReference type="SMART" id="SM00382">
    <property type="entry name" value="AAA"/>
    <property type="match status" value="1"/>
</dbReference>
<protein>
    <submittedName>
        <fullName evidence="5">ABC transporter ATP-binding protein</fullName>
    </submittedName>
</protein>
<evidence type="ECO:0000313" key="6">
    <source>
        <dbReference type="Proteomes" id="UP000238348"/>
    </source>
</evidence>
<dbReference type="InterPro" id="IPR003439">
    <property type="entry name" value="ABC_transporter-like_ATP-bd"/>
</dbReference>
<dbReference type="GO" id="GO:0005524">
    <property type="term" value="F:ATP binding"/>
    <property type="evidence" value="ECO:0007669"/>
    <property type="project" value="UniProtKB-KW"/>
</dbReference>
<dbReference type="Gene3D" id="3.40.50.300">
    <property type="entry name" value="P-loop containing nucleotide triphosphate hydrolases"/>
    <property type="match status" value="1"/>
</dbReference>
<keyword evidence="2" id="KW-0547">Nucleotide-binding</keyword>
<dbReference type="RefSeq" id="WP_234022585.1">
    <property type="nucleotide sequence ID" value="NZ_CP012673.1"/>
</dbReference>
<gene>
    <name evidence="5" type="ORF">SOCE26_060400</name>
</gene>
<dbReference type="SUPFAM" id="SSF52540">
    <property type="entry name" value="P-loop containing nucleoside triphosphate hydrolases"/>
    <property type="match status" value="1"/>
</dbReference>
<reference evidence="5 6" key="1">
    <citation type="submission" date="2015-09" db="EMBL/GenBank/DDBJ databases">
        <title>Sorangium comparison.</title>
        <authorList>
            <person name="Zaburannyi N."/>
            <person name="Bunk B."/>
            <person name="Overmann J."/>
            <person name="Mueller R."/>
        </authorList>
    </citation>
    <scope>NUCLEOTIDE SEQUENCE [LARGE SCALE GENOMIC DNA]</scope>
    <source>
        <strain evidence="5 6">So ce26</strain>
    </source>
</reference>
<dbReference type="Pfam" id="PF00005">
    <property type="entry name" value="ABC_tran"/>
    <property type="match status" value="1"/>
</dbReference>
<evidence type="ECO:0000259" key="4">
    <source>
        <dbReference type="PROSITE" id="PS50893"/>
    </source>
</evidence>
<dbReference type="InterPro" id="IPR003593">
    <property type="entry name" value="AAA+_ATPase"/>
</dbReference>
<dbReference type="InterPro" id="IPR027417">
    <property type="entry name" value="P-loop_NTPase"/>
</dbReference>
<dbReference type="FunFam" id="3.40.50.300:FF:000421">
    <property type="entry name" value="Branched-chain amino acid ABC transporter ATP-binding protein"/>
    <property type="match status" value="1"/>
</dbReference>
<keyword evidence="3 5" id="KW-0067">ATP-binding</keyword>
<evidence type="ECO:0000313" key="5">
    <source>
        <dbReference type="EMBL" id="AUX44574.1"/>
    </source>
</evidence>
<accession>A0A2L0EZ38</accession>
<sequence length="257" mass="27679">MMLAVQGIEKRFGGLQALSEVAFDLEEGEILGLIGPNGAGKTTLFNVISGVHAPEKGRVVFRGQDITGRPPYNVAQLGLARTFQIVRPLHDLTVRDNVILGACYGRERHGRAAAARVADEVLALVGLAERASQLSGSLNVAQKKRLELARALAARPYLLLLDEVLAGLNPAEVARMIDTLRHIRGQGVTILMIEHLMQAMMSLSDRIVVLDYGKLIARGTPREVAADPHVIEAYLGDPKLAQDLLEGGSDGDGARRD</sequence>
<dbReference type="PANTHER" id="PTHR45772">
    <property type="entry name" value="CONSERVED COMPONENT OF ABC TRANSPORTER FOR NATURAL AMINO ACIDS-RELATED"/>
    <property type="match status" value="1"/>
</dbReference>
<name>A0A2L0EZ38_SORCE</name>
<dbReference type="PANTHER" id="PTHR45772:SF9">
    <property type="entry name" value="CONSERVED COMPONENT OF ABC TRANSPORTER FOR NATURAL AMINO ACIDS"/>
    <property type="match status" value="1"/>
</dbReference>
<keyword evidence="1" id="KW-0813">Transport</keyword>
<dbReference type="GO" id="GO:0016887">
    <property type="term" value="F:ATP hydrolysis activity"/>
    <property type="evidence" value="ECO:0007669"/>
    <property type="project" value="InterPro"/>
</dbReference>
<dbReference type="Proteomes" id="UP000238348">
    <property type="component" value="Chromosome"/>
</dbReference>
<evidence type="ECO:0000256" key="1">
    <source>
        <dbReference type="ARBA" id="ARBA00022448"/>
    </source>
</evidence>
<evidence type="ECO:0000256" key="3">
    <source>
        <dbReference type="ARBA" id="ARBA00022840"/>
    </source>
</evidence>